<comment type="subcellular location">
    <subcellularLocation>
        <location evidence="1 15">Nucleus</location>
    </subcellularLocation>
</comment>
<keyword evidence="8" id="KW-0862">Zinc</keyword>
<dbReference type="Ensembl" id="ENSCWAT00000010974.1">
    <property type="protein sequence ID" value="ENSCWAP00000010100.1"/>
    <property type="gene ID" value="ENSCWAG00000007857.1"/>
</dbReference>
<keyword evidence="9" id="KW-0832">Ubl conjugation</keyword>
<dbReference type="Pfam" id="PF00096">
    <property type="entry name" value="zf-C2H2"/>
    <property type="match status" value="3"/>
</dbReference>
<feature type="domain" description="C2H2-type" evidence="17">
    <location>
        <begin position="273"/>
        <end position="300"/>
    </location>
</feature>
<dbReference type="Pfam" id="PF02023">
    <property type="entry name" value="SCAN"/>
    <property type="match status" value="1"/>
</dbReference>
<evidence type="ECO:0000256" key="10">
    <source>
        <dbReference type="ARBA" id="ARBA00023015"/>
    </source>
</evidence>
<evidence type="ECO:0000259" key="18">
    <source>
        <dbReference type="PROSITE" id="PS50804"/>
    </source>
</evidence>
<dbReference type="GO" id="GO:0000977">
    <property type="term" value="F:RNA polymerase II transcription regulatory region sequence-specific DNA binding"/>
    <property type="evidence" value="ECO:0007669"/>
    <property type="project" value="TreeGrafter"/>
</dbReference>
<evidence type="ECO:0000256" key="16">
    <source>
        <dbReference type="SAM" id="MobiDB-lite"/>
    </source>
</evidence>
<proteinExistence type="inferred from homology"/>
<evidence type="ECO:0000256" key="12">
    <source>
        <dbReference type="ARBA" id="ARBA00023163"/>
    </source>
</evidence>
<evidence type="ECO:0000256" key="6">
    <source>
        <dbReference type="ARBA" id="ARBA00022737"/>
    </source>
</evidence>
<evidence type="ECO:0000256" key="15">
    <source>
        <dbReference type="PROSITE-ProRule" id="PRU00187"/>
    </source>
</evidence>
<feature type="domain" description="C2H2-type" evidence="17">
    <location>
        <begin position="217"/>
        <end position="244"/>
    </location>
</feature>
<keyword evidence="20" id="KW-1185">Reference proteome</keyword>
<dbReference type="PANTHER" id="PTHR14196">
    <property type="entry name" value="ODD-SKIPPED - RELATED"/>
    <property type="match status" value="1"/>
</dbReference>
<feature type="domain" description="C2H2-type" evidence="17">
    <location>
        <begin position="329"/>
        <end position="356"/>
    </location>
</feature>
<dbReference type="CDD" id="cd07936">
    <property type="entry name" value="SCAN"/>
    <property type="match status" value="1"/>
</dbReference>
<evidence type="ECO:0000256" key="3">
    <source>
        <dbReference type="ARBA" id="ARBA00022491"/>
    </source>
</evidence>
<dbReference type="FunFam" id="3.30.160.60:FF:000016">
    <property type="entry name" value="zinc finger protein 37 homolog"/>
    <property type="match status" value="1"/>
</dbReference>
<accession>A0A8C3WA91</accession>
<dbReference type="SMART" id="SM00355">
    <property type="entry name" value="ZnF_C2H2"/>
    <property type="match status" value="5"/>
</dbReference>
<evidence type="ECO:0000256" key="13">
    <source>
        <dbReference type="ARBA" id="ARBA00023242"/>
    </source>
</evidence>
<dbReference type="FunFam" id="3.30.160.60:FF:001498">
    <property type="entry name" value="Zinc finger protein 404"/>
    <property type="match status" value="1"/>
</dbReference>
<dbReference type="SUPFAM" id="SSF57667">
    <property type="entry name" value="beta-beta-alpha zinc fingers"/>
    <property type="match status" value="3"/>
</dbReference>
<dbReference type="GeneTree" id="ENSGT00940000162162"/>
<evidence type="ECO:0000256" key="8">
    <source>
        <dbReference type="ARBA" id="ARBA00022833"/>
    </source>
</evidence>
<evidence type="ECO:0000256" key="9">
    <source>
        <dbReference type="ARBA" id="ARBA00022843"/>
    </source>
</evidence>
<evidence type="ECO:0000313" key="20">
    <source>
        <dbReference type="Proteomes" id="UP000694540"/>
    </source>
</evidence>
<evidence type="ECO:0000313" key="19">
    <source>
        <dbReference type="Ensembl" id="ENSCWAP00000010100.1"/>
    </source>
</evidence>
<feature type="domain" description="C2H2-type" evidence="17">
    <location>
        <begin position="301"/>
        <end position="328"/>
    </location>
</feature>
<dbReference type="GO" id="GO:0005634">
    <property type="term" value="C:nucleus"/>
    <property type="evidence" value="ECO:0007669"/>
    <property type="project" value="UniProtKB-SubCell"/>
</dbReference>
<dbReference type="InterPro" id="IPR036236">
    <property type="entry name" value="Znf_C2H2_sf"/>
</dbReference>
<evidence type="ECO:0000256" key="11">
    <source>
        <dbReference type="ARBA" id="ARBA00023125"/>
    </source>
</evidence>
<dbReference type="FunFam" id="1.10.4020.10:FF:000001">
    <property type="entry name" value="zinc finger protein 263 isoform X1"/>
    <property type="match status" value="1"/>
</dbReference>
<keyword evidence="12" id="KW-0804">Transcription</keyword>
<dbReference type="PANTHER" id="PTHR14196:SF12">
    <property type="entry name" value="ZINC FINGER PROTEIN 208-LIKE"/>
    <property type="match status" value="1"/>
</dbReference>
<keyword evidence="13 15" id="KW-0539">Nucleus</keyword>
<reference evidence="19" key="2">
    <citation type="submission" date="2025-09" db="UniProtKB">
        <authorList>
            <consortium name="Ensembl"/>
        </authorList>
    </citation>
    <scope>IDENTIFICATION</scope>
</reference>
<feature type="compositionally biased region" description="Basic and acidic residues" evidence="16">
    <location>
        <begin position="187"/>
        <end position="201"/>
    </location>
</feature>
<feature type="domain" description="SCAN box" evidence="18">
    <location>
        <begin position="45"/>
        <end position="126"/>
    </location>
</feature>
<keyword evidence="11" id="KW-0238">DNA-binding</keyword>
<reference evidence="19" key="1">
    <citation type="submission" date="2025-08" db="UniProtKB">
        <authorList>
            <consortium name="Ensembl"/>
        </authorList>
    </citation>
    <scope>IDENTIFICATION</scope>
</reference>
<keyword evidence="3" id="KW-0678">Repressor</keyword>
<evidence type="ECO:0000256" key="2">
    <source>
        <dbReference type="ARBA" id="ARBA00006991"/>
    </source>
</evidence>
<keyword evidence="10" id="KW-0805">Transcription regulation</keyword>
<feature type="domain" description="C2H2-type" evidence="17">
    <location>
        <begin position="245"/>
        <end position="272"/>
    </location>
</feature>
<evidence type="ECO:0000256" key="14">
    <source>
        <dbReference type="PROSITE-ProRule" id="PRU00042"/>
    </source>
</evidence>
<organism evidence="19 20">
    <name type="scientific">Catagonus wagneri</name>
    <name type="common">Chacoan peccary</name>
    <dbReference type="NCBI Taxonomy" id="51154"/>
    <lineage>
        <taxon>Eukaryota</taxon>
        <taxon>Metazoa</taxon>
        <taxon>Chordata</taxon>
        <taxon>Craniata</taxon>
        <taxon>Vertebrata</taxon>
        <taxon>Euteleostomi</taxon>
        <taxon>Mammalia</taxon>
        <taxon>Eutheria</taxon>
        <taxon>Laurasiatheria</taxon>
        <taxon>Artiodactyla</taxon>
        <taxon>Suina</taxon>
        <taxon>Tayassuidae</taxon>
        <taxon>Catagonus</taxon>
    </lineage>
</organism>
<dbReference type="Gene3D" id="3.30.160.60">
    <property type="entry name" value="Classic Zinc Finger"/>
    <property type="match status" value="5"/>
</dbReference>
<dbReference type="InterPro" id="IPR013087">
    <property type="entry name" value="Znf_C2H2_type"/>
</dbReference>
<dbReference type="PROSITE" id="PS00028">
    <property type="entry name" value="ZINC_FINGER_C2H2_1"/>
    <property type="match status" value="4"/>
</dbReference>
<dbReference type="SUPFAM" id="SSF47353">
    <property type="entry name" value="Retrovirus capsid dimerization domain-like"/>
    <property type="match status" value="1"/>
</dbReference>
<dbReference type="GO" id="GO:0000981">
    <property type="term" value="F:DNA-binding transcription factor activity, RNA polymerase II-specific"/>
    <property type="evidence" value="ECO:0007669"/>
    <property type="project" value="TreeGrafter"/>
</dbReference>
<feature type="domain" description="C2H2-type" evidence="17">
    <location>
        <begin position="357"/>
        <end position="384"/>
    </location>
</feature>
<evidence type="ECO:0000256" key="5">
    <source>
        <dbReference type="ARBA" id="ARBA00022723"/>
    </source>
</evidence>
<evidence type="ECO:0000256" key="4">
    <source>
        <dbReference type="ARBA" id="ARBA00022499"/>
    </source>
</evidence>
<keyword evidence="6" id="KW-0677">Repeat</keyword>
<evidence type="ECO:0000256" key="7">
    <source>
        <dbReference type="ARBA" id="ARBA00022771"/>
    </source>
</evidence>
<dbReference type="FunFam" id="3.30.160.60:FF:000057">
    <property type="entry name" value="Zinc finger with KRAB and SCAN domains 4"/>
    <property type="match status" value="1"/>
</dbReference>
<dbReference type="Gene3D" id="1.10.4020.10">
    <property type="entry name" value="DNA breaking-rejoining enzymes"/>
    <property type="match status" value="1"/>
</dbReference>
<keyword evidence="4" id="KW-1017">Isopeptide bond</keyword>
<keyword evidence="7 14" id="KW-0863">Zinc-finger</keyword>
<dbReference type="GO" id="GO:0008270">
    <property type="term" value="F:zinc ion binding"/>
    <property type="evidence" value="ECO:0007669"/>
    <property type="project" value="UniProtKB-KW"/>
</dbReference>
<sequence>QRCVKRSGISLSGPVMVKVKLEENHPRDGGLSLPENQPPPWEIFRQQFRHFCYQDSPGPRLALSRLQELCHHWLRPETRNKEQILELLVLEQFLSIQPRELQAWVQEHHPENGEEAVTLLENLEQKRNVHIEKRLVRYDCGEPGIAFPPQDVWSVSDGGVRTEHLTLEVKQEPCEEMELCREGSDGHHETVSQHATYRGDSEPSGNLEMQDGDATGEKTHECGKTFTWIRGPQMHRRIHTEEKLYPYAECGKACIRHMELNQHPELHNKEKSYQCKGCGKGFSQKAELLEHLKIHTGEKPCKCSKCGRCFSHRSFLTKHQSVHTGKKLFECIYCGKAFCHSADLTEHKQFHNKEKPYECNECGQTFRQRSNLTEHQRIHSKKKTV</sequence>
<dbReference type="PROSITE" id="PS50157">
    <property type="entry name" value="ZINC_FINGER_C2H2_2"/>
    <property type="match status" value="6"/>
</dbReference>
<dbReference type="SMART" id="SM00431">
    <property type="entry name" value="SCAN"/>
    <property type="match status" value="1"/>
</dbReference>
<dbReference type="InterPro" id="IPR038269">
    <property type="entry name" value="SCAN_sf"/>
</dbReference>
<name>A0A8C3WA91_9CETA</name>
<dbReference type="InterPro" id="IPR003309">
    <property type="entry name" value="SCAN_dom"/>
</dbReference>
<dbReference type="Proteomes" id="UP000694540">
    <property type="component" value="Unplaced"/>
</dbReference>
<dbReference type="InterPro" id="IPR050717">
    <property type="entry name" value="C2H2-ZF_Transcription_Reg"/>
</dbReference>
<evidence type="ECO:0000259" key="17">
    <source>
        <dbReference type="PROSITE" id="PS50157"/>
    </source>
</evidence>
<dbReference type="AlphaFoldDB" id="A0A8C3WA91"/>
<feature type="region of interest" description="Disordered" evidence="16">
    <location>
        <begin position="187"/>
        <end position="216"/>
    </location>
</feature>
<protein>
    <submittedName>
        <fullName evidence="19">Uncharacterized protein</fullName>
    </submittedName>
</protein>
<keyword evidence="5" id="KW-0479">Metal-binding</keyword>
<evidence type="ECO:0000256" key="1">
    <source>
        <dbReference type="ARBA" id="ARBA00004123"/>
    </source>
</evidence>
<dbReference type="PROSITE" id="PS50804">
    <property type="entry name" value="SCAN_BOX"/>
    <property type="match status" value="1"/>
</dbReference>
<comment type="similarity">
    <text evidence="2">Belongs to the krueppel C2H2-type zinc-finger protein family.</text>
</comment>